<sequence>MVKRHPVAHGWWYMTPRVRKDAPPLIQGAPSTIHGWKIWFLFVSRSLDEDWGLVDWGETQKNLLKDSLLEPRLKQDLDTLHDFKVSELKELQSEHTLFNTGISQVNPLERVPSPPKVLGIKALRKRRADSTGGRSIHSRIELLPASLVSKVEEFDFCNAKDLRIVQVSYSLDLSAPEGSHEASIEYLFSKAILSLPAPNVSNLFSEEDSTDGEETTEMMMDGIPLTEGTEIFETALDGSSKALEDEEVEGFGLLYPVEVALLKKAKDQLSKVIGESSDRAKNVKKKLQDAEAALMKSTEENARLLGINKILEVETKELKVRVIKAKASEAEALLAVRSAEEKVLRAITNFRMLKEFREEKALFALDAYDEGKYVVHKEVGSKYSRLDLIFLDKIPKASASDSENTP</sequence>
<organism evidence="2 3">
    <name type="scientific">Cocos nucifera</name>
    <name type="common">Coconut palm</name>
    <dbReference type="NCBI Taxonomy" id="13894"/>
    <lineage>
        <taxon>Eukaryota</taxon>
        <taxon>Viridiplantae</taxon>
        <taxon>Streptophyta</taxon>
        <taxon>Embryophyta</taxon>
        <taxon>Tracheophyta</taxon>
        <taxon>Spermatophyta</taxon>
        <taxon>Magnoliopsida</taxon>
        <taxon>Liliopsida</taxon>
        <taxon>Arecaceae</taxon>
        <taxon>Arecoideae</taxon>
        <taxon>Cocoseae</taxon>
        <taxon>Attaleinae</taxon>
        <taxon>Cocos</taxon>
    </lineage>
</organism>
<evidence type="ECO:0000313" key="2">
    <source>
        <dbReference type="EMBL" id="KAG1368370.1"/>
    </source>
</evidence>
<evidence type="ECO:0000256" key="1">
    <source>
        <dbReference type="SAM" id="Coils"/>
    </source>
</evidence>
<evidence type="ECO:0000313" key="3">
    <source>
        <dbReference type="Proteomes" id="UP000797356"/>
    </source>
</evidence>
<reference evidence="2" key="1">
    <citation type="journal article" date="2017" name="Gigascience">
        <title>The genome draft of coconut (Cocos nucifera).</title>
        <authorList>
            <person name="Xiao Y."/>
            <person name="Xu P."/>
            <person name="Fan H."/>
            <person name="Baudouin L."/>
            <person name="Xia W."/>
            <person name="Bocs S."/>
            <person name="Xu J."/>
            <person name="Li Q."/>
            <person name="Guo A."/>
            <person name="Zhou L."/>
            <person name="Li J."/>
            <person name="Wu Y."/>
            <person name="Ma Z."/>
            <person name="Armero A."/>
            <person name="Issali A.E."/>
            <person name="Liu N."/>
            <person name="Peng M."/>
            <person name="Yang Y."/>
        </authorList>
    </citation>
    <scope>NUCLEOTIDE SEQUENCE</scope>
    <source>
        <tissue evidence="2">Spear leaf of Hainan Tall coconut</tissue>
    </source>
</reference>
<protein>
    <submittedName>
        <fullName evidence="2">Uncharacterized protein</fullName>
    </submittedName>
</protein>
<feature type="coiled-coil region" evidence="1">
    <location>
        <begin position="273"/>
        <end position="300"/>
    </location>
</feature>
<proteinExistence type="predicted"/>
<comment type="caution">
    <text evidence="2">The sequence shown here is derived from an EMBL/GenBank/DDBJ whole genome shotgun (WGS) entry which is preliminary data.</text>
</comment>
<reference evidence="2" key="2">
    <citation type="submission" date="2019-07" db="EMBL/GenBank/DDBJ databases">
        <authorList>
            <person name="Yang Y."/>
            <person name="Bocs S."/>
            <person name="Baudouin L."/>
        </authorList>
    </citation>
    <scope>NUCLEOTIDE SEQUENCE</scope>
    <source>
        <tissue evidence="2">Spear leaf of Hainan Tall coconut</tissue>
    </source>
</reference>
<dbReference type="Proteomes" id="UP000797356">
    <property type="component" value="Chromosome 14"/>
</dbReference>
<keyword evidence="3" id="KW-1185">Reference proteome</keyword>
<keyword evidence="1" id="KW-0175">Coiled coil</keyword>
<gene>
    <name evidence="2" type="ORF">COCNU_14G008380</name>
</gene>
<name>A0A8K0IVG2_COCNU</name>
<dbReference type="AlphaFoldDB" id="A0A8K0IVG2"/>
<dbReference type="EMBL" id="CM017885">
    <property type="protein sequence ID" value="KAG1368370.1"/>
    <property type="molecule type" value="Genomic_DNA"/>
</dbReference>
<accession>A0A8K0IVG2</accession>